<dbReference type="RefSeq" id="WP_149669614.1">
    <property type="nucleotide sequence ID" value="NZ_VTUZ01000005.1"/>
</dbReference>
<dbReference type="Pfam" id="PF03837">
    <property type="entry name" value="RecT"/>
    <property type="match status" value="1"/>
</dbReference>
<gene>
    <name evidence="2" type="ORF">FVF58_09325</name>
</gene>
<comment type="caution">
    <text evidence="2">The sequence shown here is derived from an EMBL/GenBank/DDBJ whole genome shotgun (WGS) entry which is preliminary data.</text>
</comment>
<keyword evidence="3" id="KW-1185">Reference proteome</keyword>
<dbReference type="EMBL" id="VTUZ01000005">
    <property type="protein sequence ID" value="KAA1012984.1"/>
    <property type="molecule type" value="Genomic_DNA"/>
</dbReference>
<organism evidence="2 3">
    <name type="scientific">Paraburkholderia panacisoli</name>
    <dbReference type="NCBI Taxonomy" id="2603818"/>
    <lineage>
        <taxon>Bacteria</taxon>
        <taxon>Pseudomonadati</taxon>
        <taxon>Pseudomonadota</taxon>
        <taxon>Betaproteobacteria</taxon>
        <taxon>Burkholderiales</taxon>
        <taxon>Burkholderiaceae</taxon>
        <taxon>Paraburkholderia</taxon>
    </lineage>
</organism>
<dbReference type="Proteomes" id="UP000325273">
    <property type="component" value="Unassembled WGS sequence"/>
</dbReference>
<dbReference type="NCBIfam" id="TIGR00616">
    <property type="entry name" value="rect"/>
    <property type="match status" value="1"/>
</dbReference>
<feature type="compositionally biased region" description="Basic and acidic residues" evidence="1">
    <location>
        <begin position="295"/>
        <end position="305"/>
    </location>
</feature>
<evidence type="ECO:0000313" key="3">
    <source>
        <dbReference type="Proteomes" id="UP000325273"/>
    </source>
</evidence>
<feature type="region of interest" description="Disordered" evidence="1">
    <location>
        <begin position="295"/>
        <end position="322"/>
    </location>
</feature>
<dbReference type="GO" id="GO:0003677">
    <property type="term" value="F:DNA binding"/>
    <property type="evidence" value="ECO:0007669"/>
    <property type="project" value="InterPro"/>
</dbReference>
<dbReference type="AlphaFoldDB" id="A0A5B0HDD1"/>
<accession>A0A5B0HDD1</accession>
<dbReference type="GO" id="GO:0006259">
    <property type="term" value="P:DNA metabolic process"/>
    <property type="evidence" value="ECO:0007669"/>
    <property type="project" value="InterPro"/>
</dbReference>
<dbReference type="InterPro" id="IPR004590">
    <property type="entry name" value="ssDNA_annealing_RecT"/>
</dbReference>
<protein>
    <submittedName>
        <fullName evidence="2">Recombinase RecT</fullName>
    </submittedName>
</protein>
<sequence>MSNAVALITDEIYGVRASFEAVSVDRSINFEREAGFAIQMISGNDYALTQAMNNKQSVIDAVTNVAAIGISLNPAKKQAYLVPRKGKICLEISYMGLIDLAIQDGGIKWAQAQLVHEKDTFALNGMDKMPLHQFNPFAKDRSEIVGVYVVVKTADGEYLTHTMDIDAAYAIRDRSESWKRNGPGKRGPWETDPGEMIKKTCVKQAYKYWPKTDRLNKAIHFLDTEGGEGLESIRPQQSAGCAPDVLTAWCNKAKEAASEAALQTVWEGGLAIINASGDKKAYDTFKATVKNRKEELMRAPDDGKTIDMPATTPQREPGSDDAELQADFQRQMAKEGAPQ</sequence>
<evidence type="ECO:0000313" key="2">
    <source>
        <dbReference type="EMBL" id="KAA1012984.1"/>
    </source>
</evidence>
<dbReference type="InterPro" id="IPR018330">
    <property type="entry name" value="RecT_fam"/>
</dbReference>
<reference evidence="2 3" key="1">
    <citation type="submission" date="2019-08" db="EMBL/GenBank/DDBJ databases">
        <title>Paraburkholderia sp. DCY113.</title>
        <authorList>
            <person name="Kang J."/>
        </authorList>
    </citation>
    <scope>NUCLEOTIDE SEQUENCE [LARGE SCALE GENOMIC DNA]</scope>
    <source>
        <strain evidence="2 3">DCY113</strain>
    </source>
</reference>
<name>A0A5B0HDD1_9BURK</name>
<proteinExistence type="predicted"/>
<evidence type="ECO:0000256" key="1">
    <source>
        <dbReference type="SAM" id="MobiDB-lite"/>
    </source>
</evidence>